<protein>
    <submittedName>
        <fullName evidence="1">Uncharacterized protein</fullName>
    </submittedName>
</protein>
<dbReference type="AlphaFoldDB" id="A0A401ZZ43"/>
<evidence type="ECO:0000313" key="2">
    <source>
        <dbReference type="Proteomes" id="UP000287352"/>
    </source>
</evidence>
<reference evidence="2" key="1">
    <citation type="submission" date="2018-12" db="EMBL/GenBank/DDBJ databases">
        <title>Tengunoibacter tsumagoiensis gen. nov., sp. nov., Dictyobacter kobayashii sp. nov., D. alpinus sp. nov., and D. joshuensis sp. nov. and description of Dictyobacteraceae fam. nov. within the order Ktedonobacterales isolated from Tengu-no-mugimeshi.</title>
        <authorList>
            <person name="Wang C.M."/>
            <person name="Zheng Y."/>
            <person name="Sakai Y."/>
            <person name="Toyoda A."/>
            <person name="Minakuchi Y."/>
            <person name="Abe K."/>
            <person name="Yokota A."/>
            <person name="Yabe S."/>
        </authorList>
    </citation>
    <scope>NUCLEOTIDE SEQUENCE [LARGE SCALE GENOMIC DNA]</scope>
    <source>
        <strain evidence="2">Uno3</strain>
    </source>
</reference>
<proteinExistence type="predicted"/>
<dbReference type="EMBL" id="BIFR01000001">
    <property type="protein sequence ID" value="GCE12124.1"/>
    <property type="molecule type" value="Genomic_DNA"/>
</dbReference>
<keyword evidence="2" id="KW-1185">Reference proteome</keyword>
<dbReference type="Proteomes" id="UP000287352">
    <property type="component" value="Unassembled WGS sequence"/>
</dbReference>
<organism evidence="1 2">
    <name type="scientific">Tengunoibacter tsumagoiensis</name>
    <dbReference type="NCBI Taxonomy" id="2014871"/>
    <lineage>
        <taxon>Bacteria</taxon>
        <taxon>Bacillati</taxon>
        <taxon>Chloroflexota</taxon>
        <taxon>Ktedonobacteria</taxon>
        <taxon>Ktedonobacterales</taxon>
        <taxon>Dictyobacteraceae</taxon>
        <taxon>Tengunoibacter</taxon>
    </lineage>
</organism>
<comment type="caution">
    <text evidence="1">The sequence shown here is derived from an EMBL/GenBank/DDBJ whole genome shotgun (WGS) entry which is preliminary data.</text>
</comment>
<sequence>MLRCWRIYYSDGLIIELWRVRMPTRFAKAMVDGTSFQIKLWFGQSPLKSI</sequence>
<accession>A0A401ZZ43</accession>
<name>A0A401ZZ43_9CHLR</name>
<evidence type="ECO:0000313" key="1">
    <source>
        <dbReference type="EMBL" id="GCE12124.1"/>
    </source>
</evidence>
<gene>
    <name evidence="1" type="ORF">KTT_19830</name>
</gene>